<dbReference type="CDD" id="cd00610">
    <property type="entry name" value="OAT_like"/>
    <property type="match status" value="1"/>
</dbReference>
<evidence type="ECO:0000256" key="7">
    <source>
        <dbReference type="ARBA" id="ARBA00023235"/>
    </source>
</evidence>
<keyword evidence="8" id="KW-0627">Porphyrin biosynthesis</keyword>
<gene>
    <name evidence="11" type="ORF">Cs308_0750</name>
</gene>
<dbReference type="AlphaFoldDB" id="A0A1A9HV93"/>
<dbReference type="OrthoDB" id="9807885at2"/>
<keyword evidence="7" id="KW-0413">Isomerase</keyword>
<dbReference type="NCBIfam" id="NF000818">
    <property type="entry name" value="PRK00062.1"/>
    <property type="match status" value="1"/>
</dbReference>
<dbReference type="InterPro" id="IPR015421">
    <property type="entry name" value="PyrdxlP-dep_Trfase_major"/>
</dbReference>
<dbReference type="PATRIC" id="fig|1806891.3.peg.744"/>
<reference evidence="11 12" key="1">
    <citation type="submission" date="2016-03" db="EMBL/GenBank/DDBJ databases">
        <title>Culture-independent genomics supports pathogen discovery for uncultivable bacteria within the genus Chlamydia.</title>
        <authorList>
            <person name="Taylor-Brown A."/>
            <person name="Bachmann N.L."/>
            <person name="Borel N."/>
            <person name="Polkinghorne A."/>
        </authorList>
    </citation>
    <scope>NUCLEOTIDE SEQUENCE [LARGE SCALE GENOMIC DNA]</scope>
    <source>
        <strain evidence="11 12">2742-308</strain>
    </source>
</reference>
<evidence type="ECO:0000313" key="11">
    <source>
        <dbReference type="EMBL" id="ANH78920.1"/>
    </source>
</evidence>
<comment type="similarity">
    <text evidence="3">Belongs to the class-III pyridoxal-phosphate-dependent aminotransferase family. HemL subfamily.</text>
</comment>
<dbReference type="SUPFAM" id="SSF53383">
    <property type="entry name" value="PLP-dependent transferases"/>
    <property type="match status" value="1"/>
</dbReference>
<name>A0A1A9HV93_9CHLA</name>
<dbReference type="PANTHER" id="PTHR43713">
    <property type="entry name" value="GLUTAMATE-1-SEMIALDEHYDE 2,1-AMINOMUTASE"/>
    <property type="match status" value="1"/>
</dbReference>
<dbReference type="PROSITE" id="PS00600">
    <property type="entry name" value="AA_TRANSFER_CLASS_3"/>
    <property type="match status" value="1"/>
</dbReference>
<dbReference type="RefSeq" id="WP_066482689.1">
    <property type="nucleotide sequence ID" value="NZ_CP014639.1"/>
</dbReference>
<evidence type="ECO:0000256" key="9">
    <source>
        <dbReference type="NCBIfam" id="TIGR00713"/>
    </source>
</evidence>
<proteinExistence type="inferred from homology"/>
<sequence length="433" mass="46943">MNATYAKACELFPGGVNSPVRACRSVGITPPIVVSANRDVFWDCEGREFIDFCGSWGALIHGHSHPRIVKAICLAASKGSSYGLTSIQEIAFATDLLSFLGLAQHKVRFVSSGTEAAMTAVRLARGITHRPIIIKFTGAYHGHADSLLGGVSITSENLDSLTMILQQEIMDSMLLTLPYNDLEVFCGVMECVGERVAGVIFEPICANMGVVLPKPGFLEVIIEKCCHFGSLSIMDEVVTGFRLGFGGARDTLKHTADITIYGKILGGGTPVAAVVAHKEVLDHLMPDGMVFQAGTLSGNALAMAAGYASIHLCREENFYNSLQHLADVFYCPIEEAISTQGLPVSLVYQGSMFSLFFAGTAPQNFNEVKASDEQKFQEFYREIFNNNVYLSPSPLEVNFISAVHTEEHLIYAQGVILDTLIKVFHGVSSQRSL</sequence>
<dbReference type="UniPathway" id="UPA00251">
    <property type="reaction ID" value="UER00317"/>
</dbReference>
<keyword evidence="11" id="KW-0032">Aminotransferase</keyword>
<accession>A0A1A9HV93</accession>
<keyword evidence="6 10" id="KW-0663">Pyridoxal phosphate</keyword>
<dbReference type="GO" id="GO:0042286">
    <property type="term" value="F:glutamate-1-semialdehyde 2,1-aminomutase activity"/>
    <property type="evidence" value="ECO:0007669"/>
    <property type="project" value="UniProtKB-UniRule"/>
</dbReference>
<organism evidence="11 12">
    <name type="scientific">Candidatus Chlamydia sanziniae</name>
    <dbReference type="NCBI Taxonomy" id="1806891"/>
    <lineage>
        <taxon>Bacteria</taxon>
        <taxon>Pseudomonadati</taxon>
        <taxon>Chlamydiota</taxon>
        <taxon>Chlamydiia</taxon>
        <taxon>Chlamydiales</taxon>
        <taxon>Chlamydiaceae</taxon>
        <taxon>Chlamydia/Chlamydophila group</taxon>
        <taxon>Chlamydia</taxon>
    </lineage>
</organism>
<evidence type="ECO:0000256" key="5">
    <source>
        <dbReference type="ARBA" id="ARBA00015416"/>
    </source>
</evidence>
<dbReference type="GO" id="GO:0030170">
    <property type="term" value="F:pyridoxal phosphate binding"/>
    <property type="evidence" value="ECO:0007669"/>
    <property type="project" value="InterPro"/>
</dbReference>
<dbReference type="NCBIfam" id="TIGR00713">
    <property type="entry name" value="hemL"/>
    <property type="match status" value="1"/>
</dbReference>
<evidence type="ECO:0000256" key="6">
    <source>
        <dbReference type="ARBA" id="ARBA00022898"/>
    </source>
</evidence>
<dbReference type="EMBL" id="CP014639">
    <property type="protein sequence ID" value="ANH78920.1"/>
    <property type="molecule type" value="Genomic_DNA"/>
</dbReference>
<keyword evidence="11" id="KW-0808">Transferase</keyword>
<dbReference type="PANTHER" id="PTHR43713:SF3">
    <property type="entry name" value="GLUTAMATE-1-SEMIALDEHYDE 2,1-AMINOMUTASE 1, CHLOROPLASTIC-RELATED"/>
    <property type="match status" value="1"/>
</dbReference>
<dbReference type="Pfam" id="PF00202">
    <property type="entry name" value="Aminotran_3"/>
    <property type="match status" value="1"/>
</dbReference>
<dbReference type="InterPro" id="IPR015424">
    <property type="entry name" value="PyrdxlP-dep_Trfase"/>
</dbReference>
<comment type="cofactor">
    <cofactor evidence="1">
        <name>pyridoxal 5'-phosphate</name>
        <dbReference type="ChEBI" id="CHEBI:597326"/>
    </cofactor>
</comment>
<evidence type="ECO:0000256" key="10">
    <source>
        <dbReference type="RuleBase" id="RU003560"/>
    </source>
</evidence>
<evidence type="ECO:0000256" key="2">
    <source>
        <dbReference type="ARBA" id="ARBA00004819"/>
    </source>
</evidence>
<dbReference type="InterPro" id="IPR015422">
    <property type="entry name" value="PyrdxlP-dep_Trfase_small"/>
</dbReference>
<dbReference type="InterPro" id="IPR005814">
    <property type="entry name" value="Aminotrans_3"/>
</dbReference>
<dbReference type="STRING" id="1806891.Cs308_0750"/>
<dbReference type="InterPro" id="IPR004639">
    <property type="entry name" value="4pyrrol_synth_GluAld_NH2Trfase"/>
</dbReference>
<protein>
    <recommendedName>
        <fullName evidence="5 9">Glutamate-1-semialdehyde 2,1-aminomutase</fullName>
        <ecNumber evidence="4 9">5.4.3.8</ecNumber>
    </recommendedName>
</protein>
<dbReference type="Gene3D" id="3.40.640.10">
    <property type="entry name" value="Type I PLP-dependent aspartate aminotransferase-like (Major domain)"/>
    <property type="match status" value="1"/>
</dbReference>
<evidence type="ECO:0000256" key="1">
    <source>
        <dbReference type="ARBA" id="ARBA00001933"/>
    </source>
</evidence>
<dbReference type="KEGG" id="csaz:Cs308_0750"/>
<comment type="pathway">
    <text evidence="2">Porphyrin-containing compound metabolism; protoporphyrin-IX biosynthesis; 5-aminolevulinate from L-glutamyl-tRNA(Glu): step 2/2.</text>
</comment>
<dbReference type="Gene3D" id="3.90.1150.10">
    <property type="entry name" value="Aspartate Aminotransferase, domain 1"/>
    <property type="match status" value="1"/>
</dbReference>
<evidence type="ECO:0000313" key="12">
    <source>
        <dbReference type="Proteomes" id="UP000078162"/>
    </source>
</evidence>
<dbReference type="Proteomes" id="UP000078162">
    <property type="component" value="Chromosome"/>
</dbReference>
<evidence type="ECO:0000256" key="4">
    <source>
        <dbReference type="ARBA" id="ARBA00012143"/>
    </source>
</evidence>
<dbReference type="GO" id="GO:0005737">
    <property type="term" value="C:cytoplasm"/>
    <property type="evidence" value="ECO:0007669"/>
    <property type="project" value="UniProtKB-UniRule"/>
</dbReference>
<dbReference type="GO" id="GO:0008483">
    <property type="term" value="F:transaminase activity"/>
    <property type="evidence" value="ECO:0007669"/>
    <property type="project" value="UniProtKB-KW"/>
</dbReference>
<dbReference type="NCBIfam" id="NF001864">
    <property type="entry name" value="PRK00615.1"/>
    <property type="match status" value="1"/>
</dbReference>
<dbReference type="InterPro" id="IPR049704">
    <property type="entry name" value="Aminotrans_3_PPA_site"/>
</dbReference>
<dbReference type="GO" id="GO:0006782">
    <property type="term" value="P:protoporphyrinogen IX biosynthetic process"/>
    <property type="evidence" value="ECO:0007669"/>
    <property type="project" value="UniProtKB-UniPathway"/>
</dbReference>
<evidence type="ECO:0000256" key="3">
    <source>
        <dbReference type="ARBA" id="ARBA00008981"/>
    </source>
</evidence>
<keyword evidence="12" id="KW-1185">Reference proteome</keyword>
<dbReference type="EC" id="5.4.3.8" evidence="4 9"/>
<evidence type="ECO:0000256" key="8">
    <source>
        <dbReference type="ARBA" id="ARBA00023244"/>
    </source>
</evidence>